<reference evidence="1 2" key="1">
    <citation type="submission" date="2019-04" db="EMBL/GenBank/DDBJ databases">
        <authorList>
            <person name="Liu Q."/>
            <person name="Xin Y.-H."/>
        </authorList>
    </citation>
    <scope>NUCLEOTIDE SEQUENCE [LARGE SCALE GENOMIC DNA]</scope>
    <source>
        <strain evidence="1 2">AM23</strain>
    </source>
</reference>
<dbReference type="EMBL" id="SSWH01000017">
    <property type="protein sequence ID" value="THJ64814.1"/>
    <property type="molecule type" value="Genomic_DNA"/>
</dbReference>
<proteinExistence type="predicted"/>
<organism evidence="1 2">
    <name type="scientific">Arthrobacter echini</name>
    <dbReference type="NCBI Taxonomy" id="1529066"/>
    <lineage>
        <taxon>Bacteria</taxon>
        <taxon>Bacillati</taxon>
        <taxon>Actinomycetota</taxon>
        <taxon>Actinomycetes</taxon>
        <taxon>Micrococcales</taxon>
        <taxon>Micrococcaceae</taxon>
        <taxon>Arthrobacter</taxon>
    </lineage>
</organism>
<accession>A0A4S5E0G9</accession>
<sequence>MLNHTNRATSRWRSPEPQPELTKANIHTVNTTTATTFLLTLKKRILWNGTVVHPVEDCVKSNADVLVVMDGGYEEGAKQRLIAELRIVRASMVSTVLEIRAACATVHDASGPPSGAGSTQVEQQLLCAEGLSQKHRY</sequence>
<protein>
    <submittedName>
        <fullName evidence="1">Uncharacterized protein</fullName>
    </submittedName>
</protein>
<dbReference type="RefSeq" id="WP_136455684.1">
    <property type="nucleotide sequence ID" value="NZ_SSWH01000017.1"/>
</dbReference>
<name>A0A4S5E0G9_9MICC</name>
<gene>
    <name evidence="1" type="ORF">E8P82_14075</name>
</gene>
<dbReference type="Proteomes" id="UP000305233">
    <property type="component" value="Unassembled WGS sequence"/>
</dbReference>
<evidence type="ECO:0000313" key="1">
    <source>
        <dbReference type="EMBL" id="THJ64814.1"/>
    </source>
</evidence>
<keyword evidence="2" id="KW-1185">Reference proteome</keyword>
<dbReference type="AlphaFoldDB" id="A0A4S5E0G9"/>
<evidence type="ECO:0000313" key="2">
    <source>
        <dbReference type="Proteomes" id="UP000305233"/>
    </source>
</evidence>
<comment type="caution">
    <text evidence="1">The sequence shown here is derived from an EMBL/GenBank/DDBJ whole genome shotgun (WGS) entry which is preliminary data.</text>
</comment>